<dbReference type="STRING" id="1460663.A0A177CC92"/>
<dbReference type="GeneID" id="28760127"/>
<sequence>MTSDASDNPYVSEYPPTCTIDPSIKALISHYYQQVDTKGKHVEYSECWIEDGTLVVPNGQEFTGREAIRNLHSGMWDGVPRRLHRPRKVFPFGDNADEVVIIGTVEYWPEDGPYKKQDMAARAKYRKDSNRGEVKIVRLQVWLTG</sequence>
<proteinExistence type="predicted"/>
<evidence type="ECO:0000313" key="2">
    <source>
        <dbReference type="EMBL" id="OAG05264.1"/>
    </source>
</evidence>
<dbReference type="InterPro" id="IPR037401">
    <property type="entry name" value="SnoaL-like"/>
</dbReference>
<dbReference type="Gene3D" id="3.10.450.50">
    <property type="match status" value="1"/>
</dbReference>
<reference evidence="2 3" key="1">
    <citation type="submission" date="2016-05" db="EMBL/GenBank/DDBJ databases">
        <title>Comparative analysis of secretome profiles of manganese(II)-oxidizing ascomycete fungi.</title>
        <authorList>
            <consortium name="DOE Joint Genome Institute"/>
            <person name="Zeiner C.A."/>
            <person name="Purvine S.O."/>
            <person name="Zink E.M."/>
            <person name="Wu S."/>
            <person name="Pasa-Tolic L."/>
            <person name="Chaput D.L."/>
            <person name="Haridas S."/>
            <person name="Grigoriev I.V."/>
            <person name="Santelli C.M."/>
            <person name="Hansel C.M."/>
        </authorList>
    </citation>
    <scope>NUCLEOTIDE SEQUENCE [LARGE SCALE GENOMIC DNA]</scope>
    <source>
        <strain evidence="2 3">AP3s5-JAC2a</strain>
    </source>
</reference>
<dbReference type="OrthoDB" id="3468019at2759"/>
<organism evidence="2 3">
    <name type="scientific">Paraphaeosphaeria sporulosa</name>
    <dbReference type="NCBI Taxonomy" id="1460663"/>
    <lineage>
        <taxon>Eukaryota</taxon>
        <taxon>Fungi</taxon>
        <taxon>Dikarya</taxon>
        <taxon>Ascomycota</taxon>
        <taxon>Pezizomycotina</taxon>
        <taxon>Dothideomycetes</taxon>
        <taxon>Pleosporomycetidae</taxon>
        <taxon>Pleosporales</taxon>
        <taxon>Massarineae</taxon>
        <taxon>Didymosphaeriaceae</taxon>
        <taxon>Paraphaeosphaeria</taxon>
    </lineage>
</organism>
<dbReference type="Proteomes" id="UP000077069">
    <property type="component" value="Unassembled WGS sequence"/>
</dbReference>
<evidence type="ECO:0000313" key="3">
    <source>
        <dbReference type="Proteomes" id="UP000077069"/>
    </source>
</evidence>
<dbReference type="Pfam" id="PF13577">
    <property type="entry name" value="SnoaL_4"/>
    <property type="match status" value="1"/>
</dbReference>
<keyword evidence="3" id="KW-1185">Reference proteome</keyword>
<dbReference type="RefSeq" id="XP_018035629.1">
    <property type="nucleotide sequence ID" value="XM_018176641.1"/>
</dbReference>
<protein>
    <recommendedName>
        <fullName evidence="1">SnoaL-like domain-containing protein</fullName>
    </recommendedName>
</protein>
<dbReference type="InParanoid" id="A0A177CC92"/>
<evidence type="ECO:0000259" key="1">
    <source>
        <dbReference type="Pfam" id="PF13577"/>
    </source>
</evidence>
<name>A0A177CC92_9PLEO</name>
<dbReference type="SUPFAM" id="SSF54427">
    <property type="entry name" value="NTF2-like"/>
    <property type="match status" value="1"/>
</dbReference>
<dbReference type="EMBL" id="KV441553">
    <property type="protein sequence ID" value="OAG05264.1"/>
    <property type="molecule type" value="Genomic_DNA"/>
</dbReference>
<accession>A0A177CC92</accession>
<gene>
    <name evidence="2" type="ORF">CC84DRAFT_1148563</name>
</gene>
<dbReference type="InterPro" id="IPR032710">
    <property type="entry name" value="NTF2-like_dom_sf"/>
</dbReference>
<feature type="domain" description="SnoaL-like" evidence="1">
    <location>
        <begin position="23"/>
        <end position="80"/>
    </location>
</feature>
<dbReference type="AlphaFoldDB" id="A0A177CC92"/>